<feature type="domain" description="Ubiquitin-like" evidence="3">
    <location>
        <begin position="128"/>
        <end position="197"/>
    </location>
</feature>
<comment type="caution">
    <text evidence="4">The sequence shown here is derived from an EMBL/GenBank/DDBJ whole genome shotgun (WGS) entry which is preliminary data.</text>
</comment>
<name>A0A9K3LDI6_9STRA</name>
<dbReference type="AlphaFoldDB" id="A0A9K3LDI6"/>
<protein>
    <submittedName>
        <fullName evidence="4">Ubiquitin family protein</fullName>
    </submittedName>
</protein>
<dbReference type="GO" id="GO:0006511">
    <property type="term" value="P:ubiquitin-dependent protein catabolic process"/>
    <property type="evidence" value="ECO:0007669"/>
    <property type="project" value="TreeGrafter"/>
</dbReference>
<organism evidence="4 5">
    <name type="scientific">Nitzschia inconspicua</name>
    <dbReference type="NCBI Taxonomy" id="303405"/>
    <lineage>
        <taxon>Eukaryota</taxon>
        <taxon>Sar</taxon>
        <taxon>Stramenopiles</taxon>
        <taxon>Ochrophyta</taxon>
        <taxon>Bacillariophyta</taxon>
        <taxon>Bacillariophyceae</taxon>
        <taxon>Bacillariophycidae</taxon>
        <taxon>Bacillariales</taxon>
        <taxon>Bacillariaceae</taxon>
        <taxon>Nitzschia</taxon>
    </lineage>
</organism>
<keyword evidence="2" id="KW-0812">Transmembrane</keyword>
<evidence type="ECO:0000256" key="2">
    <source>
        <dbReference type="SAM" id="Phobius"/>
    </source>
</evidence>
<dbReference type="GO" id="GO:0031593">
    <property type="term" value="F:polyubiquitin modification-dependent protein binding"/>
    <property type="evidence" value="ECO:0007669"/>
    <property type="project" value="TreeGrafter"/>
</dbReference>
<feature type="compositionally biased region" description="Polar residues" evidence="1">
    <location>
        <begin position="305"/>
        <end position="314"/>
    </location>
</feature>
<dbReference type="OrthoDB" id="267397at2759"/>
<evidence type="ECO:0000259" key="3">
    <source>
        <dbReference type="PROSITE" id="PS50053"/>
    </source>
</evidence>
<evidence type="ECO:0000256" key="1">
    <source>
        <dbReference type="SAM" id="MobiDB-lite"/>
    </source>
</evidence>
<proteinExistence type="predicted"/>
<feature type="transmembrane region" description="Helical" evidence="2">
    <location>
        <begin position="347"/>
        <end position="366"/>
    </location>
</feature>
<dbReference type="CDD" id="cd17039">
    <property type="entry name" value="Ubl_ubiquitin_like"/>
    <property type="match status" value="1"/>
</dbReference>
<dbReference type="Pfam" id="PF00240">
    <property type="entry name" value="ubiquitin"/>
    <property type="match status" value="1"/>
</dbReference>
<keyword evidence="5" id="KW-1185">Reference proteome</keyword>
<feature type="region of interest" description="Disordered" evidence="1">
    <location>
        <begin position="300"/>
        <end position="336"/>
    </location>
</feature>
<gene>
    <name evidence="4" type="ORF">IV203_035478</name>
</gene>
<dbReference type="PANTHER" id="PTHR10677">
    <property type="entry name" value="UBIQUILIN"/>
    <property type="match status" value="1"/>
</dbReference>
<reference evidence="4" key="1">
    <citation type="journal article" date="2021" name="Sci. Rep.">
        <title>Diploid genomic architecture of Nitzschia inconspicua, an elite biomass production diatom.</title>
        <authorList>
            <person name="Oliver A."/>
            <person name="Podell S."/>
            <person name="Pinowska A."/>
            <person name="Traller J.C."/>
            <person name="Smith S.R."/>
            <person name="McClure R."/>
            <person name="Beliaev A."/>
            <person name="Bohutskyi P."/>
            <person name="Hill E.A."/>
            <person name="Rabines A."/>
            <person name="Zheng H."/>
            <person name="Allen L.Z."/>
            <person name="Kuo A."/>
            <person name="Grigoriev I.V."/>
            <person name="Allen A.E."/>
            <person name="Hazlebeck D."/>
            <person name="Allen E.E."/>
        </authorList>
    </citation>
    <scope>NUCLEOTIDE SEQUENCE</scope>
    <source>
        <strain evidence="4">Hildebrandi</strain>
    </source>
</reference>
<dbReference type="SMART" id="SM00213">
    <property type="entry name" value="UBQ"/>
    <property type="match status" value="1"/>
</dbReference>
<feature type="transmembrane region" description="Helical" evidence="2">
    <location>
        <begin position="378"/>
        <end position="401"/>
    </location>
</feature>
<dbReference type="GO" id="GO:0005829">
    <property type="term" value="C:cytosol"/>
    <property type="evidence" value="ECO:0007669"/>
    <property type="project" value="TreeGrafter"/>
</dbReference>
<keyword evidence="2" id="KW-0472">Membrane</keyword>
<feature type="region of interest" description="Disordered" evidence="1">
    <location>
        <begin position="209"/>
        <end position="238"/>
    </location>
</feature>
<accession>A0A9K3LDI6</accession>
<dbReference type="Proteomes" id="UP000693970">
    <property type="component" value="Unassembled WGS sequence"/>
</dbReference>
<dbReference type="PROSITE" id="PS50053">
    <property type="entry name" value="UBIQUITIN_2"/>
    <property type="match status" value="1"/>
</dbReference>
<evidence type="ECO:0000313" key="4">
    <source>
        <dbReference type="EMBL" id="KAG7360379.1"/>
    </source>
</evidence>
<dbReference type="PANTHER" id="PTHR10677:SF3">
    <property type="entry name" value="FI07626P-RELATED"/>
    <property type="match status" value="1"/>
</dbReference>
<dbReference type="InterPro" id="IPR000626">
    <property type="entry name" value="Ubiquitin-like_dom"/>
</dbReference>
<feature type="compositionally biased region" description="Low complexity" evidence="1">
    <location>
        <begin position="209"/>
        <end position="220"/>
    </location>
</feature>
<feature type="region of interest" description="Disordered" evidence="1">
    <location>
        <begin position="1"/>
        <end position="93"/>
    </location>
</feature>
<dbReference type="EMBL" id="JAGRRH010000013">
    <property type="protein sequence ID" value="KAG7360379.1"/>
    <property type="molecule type" value="Genomic_DNA"/>
</dbReference>
<evidence type="ECO:0000313" key="5">
    <source>
        <dbReference type="Proteomes" id="UP000693970"/>
    </source>
</evidence>
<feature type="transmembrane region" description="Helical" evidence="2">
    <location>
        <begin position="421"/>
        <end position="441"/>
    </location>
</feature>
<sequence length="502" mass="54673">MPISRGGRTAYNPVASSDSNDDDDERHRRGGLSEPTTLHHGVTVTPSNASALPSSSSSLATSDARQRQDSRQRSQSRIHSVPMETVSKEDTPLNSKALLDANAKDHNMDDDDDDDTTNHDEDLQAANTNMTVIILDSAQKKFPIPCHSQWTVGKFKQISSKIHKVAPSQQRLIFRGKMLTNDSQTLDDAKIDTDNVIIHLFPKPRVVVTSNDGSTGSDTSAMEPSASSGNESGTVGGAHIPSIVIDQDEQERRGQILVLGSVEIAESQNNVKMLSLLLLVICSMRLLRLFSIAMGVAEEPASGGNDHSNNSTHHNPADGGGGGDGSHNNIPPNEPAMEARDWQASDFFDLAVSAIGFYVASLGMKATQENTLRLANAYMLGTIIAGIGWNAWNVFMYIVLYQQETAPSDDDDLPPLTRDDFITVAFFTVAMPLFVWGVCCARAWEFRRLIEEAEEEAAERIRSQLVMSAEDEVEEGESETARTALTSGRELMDLSATRTEIV</sequence>
<reference evidence="4" key="2">
    <citation type="submission" date="2021-04" db="EMBL/GenBank/DDBJ databases">
        <authorList>
            <person name="Podell S."/>
        </authorList>
    </citation>
    <scope>NUCLEOTIDE SEQUENCE</scope>
    <source>
        <strain evidence="4">Hildebrandi</strain>
    </source>
</reference>
<feature type="compositionally biased region" description="Low complexity" evidence="1">
    <location>
        <begin position="45"/>
        <end position="63"/>
    </location>
</feature>
<keyword evidence="2" id="KW-1133">Transmembrane helix</keyword>
<dbReference type="InterPro" id="IPR015496">
    <property type="entry name" value="Ubiquilin"/>
</dbReference>